<feature type="compositionally biased region" description="Low complexity" evidence="1">
    <location>
        <begin position="1"/>
        <end position="10"/>
    </location>
</feature>
<evidence type="ECO:0000256" key="1">
    <source>
        <dbReference type="SAM" id="MobiDB-lite"/>
    </source>
</evidence>
<keyword evidence="3" id="KW-1185">Reference proteome</keyword>
<accession>A0A4D6NEP9</accession>
<dbReference type="EMBL" id="CP039354">
    <property type="protein sequence ID" value="QCE10377.1"/>
    <property type="molecule type" value="Genomic_DNA"/>
</dbReference>
<proteinExistence type="predicted"/>
<feature type="compositionally biased region" description="Basic residues" evidence="1">
    <location>
        <begin position="112"/>
        <end position="121"/>
    </location>
</feature>
<evidence type="ECO:0000313" key="2">
    <source>
        <dbReference type="EMBL" id="QCE10377.1"/>
    </source>
</evidence>
<organism evidence="2 3">
    <name type="scientific">Vigna unguiculata</name>
    <name type="common">Cowpea</name>
    <dbReference type="NCBI Taxonomy" id="3917"/>
    <lineage>
        <taxon>Eukaryota</taxon>
        <taxon>Viridiplantae</taxon>
        <taxon>Streptophyta</taxon>
        <taxon>Embryophyta</taxon>
        <taxon>Tracheophyta</taxon>
        <taxon>Spermatophyta</taxon>
        <taxon>Magnoliopsida</taxon>
        <taxon>eudicotyledons</taxon>
        <taxon>Gunneridae</taxon>
        <taxon>Pentapetalae</taxon>
        <taxon>rosids</taxon>
        <taxon>fabids</taxon>
        <taxon>Fabales</taxon>
        <taxon>Fabaceae</taxon>
        <taxon>Papilionoideae</taxon>
        <taxon>50 kb inversion clade</taxon>
        <taxon>NPAAA clade</taxon>
        <taxon>indigoferoid/millettioid clade</taxon>
        <taxon>Phaseoleae</taxon>
        <taxon>Vigna</taxon>
    </lineage>
</organism>
<feature type="region of interest" description="Disordered" evidence="1">
    <location>
        <begin position="105"/>
        <end position="141"/>
    </location>
</feature>
<sequence>MAAAAAPPHLAGHHNNHPLRSRNCSASPSSAMAATTIFLHSRPPRVLRSRTCSDHHRNSVPGVLRSHRTTVMFLQPFTSSGHHESETATPPSRLRLLRTSISRRNPTTTIPQHHHRSRASHRSSVTTAPATNLHCGAASPEKKKKPAAIAVTREGGECESETLILESVLCAMCQRLIGQSNWAKLLGLIPL</sequence>
<dbReference type="AlphaFoldDB" id="A0A4D6NEP9"/>
<gene>
    <name evidence="2" type="ORF">DEO72_LG10g1607</name>
</gene>
<protein>
    <submittedName>
        <fullName evidence="2">Uncharacterized protein</fullName>
    </submittedName>
</protein>
<feature type="compositionally biased region" description="Basic residues" evidence="1">
    <location>
        <begin position="11"/>
        <end position="20"/>
    </location>
</feature>
<name>A0A4D6NEP9_VIGUN</name>
<dbReference type="Proteomes" id="UP000501690">
    <property type="component" value="Linkage Group LG10"/>
</dbReference>
<reference evidence="2 3" key="1">
    <citation type="submission" date="2019-04" db="EMBL/GenBank/DDBJ databases">
        <title>An improved genome assembly and genetic linkage map for asparagus bean, Vigna unguiculata ssp. sesquipedialis.</title>
        <authorList>
            <person name="Xia Q."/>
            <person name="Zhang R."/>
            <person name="Dong Y."/>
        </authorList>
    </citation>
    <scope>NUCLEOTIDE SEQUENCE [LARGE SCALE GENOMIC DNA]</scope>
    <source>
        <tissue evidence="2">Leaf</tissue>
    </source>
</reference>
<evidence type="ECO:0000313" key="3">
    <source>
        <dbReference type="Proteomes" id="UP000501690"/>
    </source>
</evidence>
<feature type="region of interest" description="Disordered" evidence="1">
    <location>
        <begin position="1"/>
        <end position="28"/>
    </location>
</feature>